<sequence length="275" mass="29429">MRKILPVLLLATAALGHEFWLAPASYCVAVGASVPIKLLVGENFQGETWPRPTRRVRRFVRLGPSLADSTDLRPALLADSLAPAMRCPAPGLHVVALTSQPSFIELPADKFTAYLKEEGLTLALRQRETAGVATTKPGREAYRRCAKTLVLAGALSPAAADTACRRMLGLPLELVPEQNPYRLAPGAALTVRLLRQGQPVAGALVQVWEAGQPATRHFSTHTNQQGRLLLRLPGAGPYLLAAVQLEPAPPALAPQADWLSTWASLTFGGPAGPRR</sequence>
<comment type="caution">
    <text evidence="1">The sequence shown here is derived from an EMBL/GenBank/DDBJ whole genome shotgun (WGS) entry which is preliminary data.</text>
</comment>
<dbReference type="EMBL" id="JABBGH010000001">
    <property type="protein sequence ID" value="NML63773.1"/>
    <property type="molecule type" value="Genomic_DNA"/>
</dbReference>
<keyword evidence="2" id="KW-1185">Reference proteome</keyword>
<dbReference type="RefSeq" id="WP_169529114.1">
    <property type="nucleotide sequence ID" value="NZ_JABBGH010000001.1"/>
</dbReference>
<name>A0A7Y0AAJ9_9BACT</name>
<dbReference type="AlphaFoldDB" id="A0A7Y0AAJ9"/>
<evidence type="ECO:0000313" key="2">
    <source>
        <dbReference type="Proteomes" id="UP000559626"/>
    </source>
</evidence>
<protein>
    <submittedName>
        <fullName evidence="1">DUF4198 domain-containing protein</fullName>
    </submittedName>
</protein>
<dbReference type="Pfam" id="PF10670">
    <property type="entry name" value="DUF4198"/>
    <property type="match status" value="1"/>
</dbReference>
<organism evidence="1 2">
    <name type="scientific">Hymenobacter polaris</name>
    <dbReference type="NCBI Taxonomy" id="2682546"/>
    <lineage>
        <taxon>Bacteria</taxon>
        <taxon>Pseudomonadati</taxon>
        <taxon>Bacteroidota</taxon>
        <taxon>Cytophagia</taxon>
        <taxon>Cytophagales</taxon>
        <taxon>Hymenobacteraceae</taxon>
        <taxon>Hymenobacter</taxon>
    </lineage>
</organism>
<dbReference type="InterPro" id="IPR019613">
    <property type="entry name" value="DUF4198"/>
</dbReference>
<proteinExistence type="predicted"/>
<gene>
    <name evidence="1" type="ORF">HHL22_00995</name>
</gene>
<accession>A0A7Y0AAJ9</accession>
<evidence type="ECO:0000313" key="1">
    <source>
        <dbReference type="EMBL" id="NML63773.1"/>
    </source>
</evidence>
<reference evidence="1 2" key="1">
    <citation type="submission" date="2020-04" db="EMBL/GenBank/DDBJ databases">
        <title>Hymenobacter polaris sp. nov., isolated from Arctic soil.</title>
        <authorList>
            <person name="Dahal R.H."/>
        </authorList>
    </citation>
    <scope>NUCLEOTIDE SEQUENCE [LARGE SCALE GENOMIC DNA]</scope>
    <source>
        <strain evidence="1 2">RP-2-7</strain>
    </source>
</reference>
<dbReference type="Proteomes" id="UP000559626">
    <property type="component" value="Unassembled WGS sequence"/>
</dbReference>